<evidence type="ECO:0000313" key="1">
    <source>
        <dbReference type="EMBL" id="DAE18496.1"/>
    </source>
</evidence>
<name>A0A8S5QHH1_9CAUD</name>
<sequence>MALTEVRKRVAQASYLDCAKTGETAAMELLGTGFRELNEEPSAQVRSKRYINQKSTSKGISGYEWQSPFSADQIRSEKAIAFICEIGERQRTGADVERDYIIVDLDQKAGGGATTFSARKIKVAIEVSKFGNEDGEMTCEGNFLGVSDVVVGTFDTSNKKFTETVIAG</sequence>
<accession>A0A8S5QHH1</accession>
<dbReference type="EMBL" id="BK015656">
    <property type="protein sequence ID" value="DAE18496.1"/>
    <property type="molecule type" value="Genomic_DNA"/>
</dbReference>
<organism evidence="1">
    <name type="scientific">Siphoviridae sp. ctNs77</name>
    <dbReference type="NCBI Taxonomy" id="2825473"/>
    <lineage>
        <taxon>Viruses</taxon>
        <taxon>Duplodnaviria</taxon>
        <taxon>Heunggongvirae</taxon>
        <taxon>Uroviricota</taxon>
        <taxon>Caudoviricetes</taxon>
    </lineage>
</organism>
<protein>
    <submittedName>
        <fullName evidence="1">Uncharacterized protein</fullName>
    </submittedName>
</protein>
<proteinExistence type="predicted"/>
<reference evidence="1" key="1">
    <citation type="journal article" date="2021" name="Proc. Natl. Acad. Sci. U.S.A.">
        <title>A Catalog of Tens of Thousands of Viruses from Human Metagenomes Reveals Hidden Associations with Chronic Diseases.</title>
        <authorList>
            <person name="Tisza M.J."/>
            <person name="Buck C.B."/>
        </authorList>
    </citation>
    <scope>NUCLEOTIDE SEQUENCE</scope>
    <source>
        <strain evidence="1">CtNs77</strain>
    </source>
</reference>